<dbReference type="PANTHER" id="PTHR23220">
    <property type="entry name" value="INTEGRIN ALPHA"/>
    <property type="match status" value="1"/>
</dbReference>
<dbReference type="Gene3D" id="2.60.40.1530">
    <property type="entry name" value="ntegrin, alpha v. Chain A, domain 4"/>
    <property type="match status" value="2"/>
</dbReference>
<dbReference type="InterPro" id="IPR000413">
    <property type="entry name" value="Integrin_alpha"/>
</dbReference>
<dbReference type="GO" id="GO:0008305">
    <property type="term" value="C:integrin complex"/>
    <property type="evidence" value="ECO:0007669"/>
    <property type="project" value="InterPro"/>
</dbReference>
<dbReference type="InterPro" id="IPR048285">
    <property type="entry name" value="Integrin_alpha_Ig-like_2"/>
</dbReference>
<feature type="transmembrane region" description="Helical" evidence="13">
    <location>
        <begin position="972"/>
        <end position="994"/>
    </location>
</feature>
<feature type="repeat" description="FG-GAP" evidence="12">
    <location>
        <begin position="167"/>
        <end position="220"/>
    </location>
</feature>
<dbReference type="GO" id="GO:0098609">
    <property type="term" value="P:cell-cell adhesion"/>
    <property type="evidence" value="ECO:0007669"/>
    <property type="project" value="TreeGrafter"/>
</dbReference>
<evidence type="ECO:0000259" key="17">
    <source>
        <dbReference type="Pfam" id="PF20806"/>
    </source>
</evidence>
<keyword evidence="11" id="KW-0325">Glycoprotein</keyword>
<protein>
    <submittedName>
        <fullName evidence="18">Integrin, alpha 6b</fullName>
    </submittedName>
</protein>
<reference evidence="18" key="2">
    <citation type="submission" date="2025-09" db="UniProtKB">
        <authorList>
            <consortium name="Ensembl"/>
        </authorList>
    </citation>
    <scope>IDENTIFICATION</scope>
</reference>
<feature type="domain" description="Integrin alpha second immunoglobulin-like" evidence="16">
    <location>
        <begin position="624"/>
        <end position="778"/>
    </location>
</feature>
<evidence type="ECO:0000259" key="15">
    <source>
        <dbReference type="Pfam" id="PF08441"/>
    </source>
</evidence>
<dbReference type="InterPro" id="IPR013517">
    <property type="entry name" value="FG-GAP"/>
</dbReference>
<dbReference type="InterPro" id="IPR032695">
    <property type="entry name" value="Integrin_dom_sf"/>
</dbReference>
<keyword evidence="8 13" id="KW-0401">Integrin</keyword>
<keyword evidence="3 13" id="KW-0812">Transmembrane</keyword>
<evidence type="ECO:0000256" key="5">
    <source>
        <dbReference type="ARBA" id="ARBA00022737"/>
    </source>
</evidence>
<dbReference type="SUPFAM" id="SSF69179">
    <property type="entry name" value="Integrin domains"/>
    <property type="match status" value="3"/>
</dbReference>
<reference evidence="18" key="1">
    <citation type="submission" date="2025-08" db="UniProtKB">
        <authorList>
            <consortium name="Ensembl"/>
        </authorList>
    </citation>
    <scope>IDENTIFICATION</scope>
</reference>
<keyword evidence="19" id="KW-1185">Reference proteome</keyword>
<proteinExistence type="inferred from homology"/>
<dbReference type="PROSITE" id="PS00242">
    <property type="entry name" value="INTEGRIN_ALPHA"/>
    <property type="match status" value="1"/>
</dbReference>
<feature type="chain" id="PRO_5017102798" evidence="13">
    <location>
        <begin position="26"/>
        <end position="1049"/>
    </location>
</feature>
<feature type="repeat" description="FG-GAP" evidence="12">
    <location>
        <begin position="418"/>
        <end position="477"/>
    </location>
</feature>
<keyword evidence="6 13" id="KW-0130">Cell adhesion</keyword>
<dbReference type="InterPro" id="IPR018184">
    <property type="entry name" value="Integrin_alpha_C_CS"/>
</dbReference>
<feature type="domain" description="Integrin alpha third immunoglobulin-like" evidence="17">
    <location>
        <begin position="894"/>
        <end position="961"/>
    </location>
</feature>
<feature type="region of interest" description="Disordered" evidence="14">
    <location>
        <begin position="589"/>
        <end position="612"/>
    </location>
</feature>
<evidence type="ECO:0000256" key="11">
    <source>
        <dbReference type="ARBA" id="ARBA00023180"/>
    </source>
</evidence>
<dbReference type="Gene3D" id="2.130.10.130">
    <property type="entry name" value="Integrin alpha, N-terminal"/>
    <property type="match status" value="1"/>
</dbReference>
<evidence type="ECO:0000256" key="9">
    <source>
        <dbReference type="ARBA" id="ARBA00023136"/>
    </source>
</evidence>
<dbReference type="GO" id="GO:0033627">
    <property type="term" value="P:cell adhesion mediated by integrin"/>
    <property type="evidence" value="ECO:0007669"/>
    <property type="project" value="TreeGrafter"/>
</dbReference>
<feature type="signal peptide" evidence="13">
    <location>
        <begin position="1"/>
        <end position="25"/>
    </location>
</feature>
<keyword evidence="7 13" id="KW-1133">Transmembrane helix</keyword>
<keyword evidence="5" id="KW-0677">Repeat</keyword>
<name>A0A3B3UEC1_9TELE</name>
<feature type="repeat" description="FG-GAP" evidence="12">
    <location>
        <begin position="356"/>
        <end position="413"/>
    </location>
</feature>
<evidence type="ECO:0000256" key="7">
    <source>
        <dbReference type="ARBA" id="ARBA00022989"/>
    </source>
</evidence>
<dbReference type="InterPro" id="IPR013649">
    <property type="entry name" value="Integrin_alpha_Ig-like_1"/>
</dbReference>
<dbReference type="InterPro" id="IPR013519">
    <property type="entry name" value="Int_alpha_beta-p"/>
</dbReference>
<dbReference type="Ensembl" id="ENSPLAT00000019187.1">
    <property type="protein sequence ID" value="ENSPLAP00000011710.1"/>
    <property type="gene ID" value="ENSPLAG00000015251.1"/>
</dbReference>
<evidence type="ECO:0000256" key="4">
    <source>
        <dbReference type="ARBA" id="ARBA00022729"/>
    </source>
</evidence>
<feature type="repeat" description="FG-GAP" evidence="12">
    <location>
        <begin position="235"/>
        <end position="292"/>
    </location>
</feature>
<dbReference type="GO" id="GO:0007160">
    <property type="term" value="P:cell-matrix adhesion"/>
    <property type="evidence" value="ECO:0007669"/>
    <property type="project" value="TreeGrafter"/>
</dbReference>
<dbReference type="Gene3D" id="2.60.40.1460">
    <property type="entry name" value="Integrin domains. Chain A, domain 2"/>
    <property type="match status" value="1"/>
</dbReference>
<feature type="domain" description="Integrin alpha first immunoglubulin-like" evidence="15">
    <location>
        <begin position="462"/>
        <end position="622"/>
    </location>
</feature>
<evidence type="ECO:0000256" key="13">
    <source>
        <dbReference type="RuleBase" id="RU003762"/>
    </source>
</evidence>
<sequence>MEGNDTTRGLRLLALLLACGGLLSAFNLDTEDVLRRDGDPGSLFGFSLAMHRQLHPEDKRILLVGAPQAKALNGQKSNVTGGIYNCEMSSNSDACSRVVFDNNDNNLSVLISNPSPWQTCAHRYKRQRNVNSPHESRDIIGRCYVLSQDLTIDPSSSEDGGSWHFCNNRNRGHERFGSCQQGLSATFDKDFHYFIFGAPGAYNWKGVVRLEQKNDTLIDMGIYDDGPFEAGDETEKKPDLVPAPPNSYMGFSLDSGKALTNKGQLTVVAGAPRAYFSGAVILLKKGGELSRILEKEYILKGEGLASSFGYDLTVLDLNGDGWDDIVVGAPQYFEKDSDIGGAVYVYINKAGKWNDVTPTRIDGPAVSMFGLAVENLGDINQDGYHDFAVGAPHEDSGAGKVYIYHGSARGEITDKASQVLFSKSAGVRQFGYSLAGNMDLDKNSYPDLAVGSLSDSVFIYRARPVVNIQKKITFSPSRINLSQKNCGNTFCLKVKTCFTYTANPSSYAPRLTVGYSLEADADRRKTNLLPRAIFTEPSDSDSDYIYKGTITMDTKGREQCFTRQLAIQENIKDKLRAIPIDVSVNIQDAQRKRRQTQAPQLSPALDANDAQPTRKKVEFIKEGCGNDNVCQSNLMIGYRYVYRTTDVDEFTPLNMENGVPVFSFTSQKHIALEVTVTNPHGDDAYEASVTANFPSSLTYSAYRVSPEKLQITCIANKNGSMADCELGNPFKRDSETTFYLILGTAGISASTSELEVELVLKTTSNQDNLMPVKAKAKVAIVLQMSLSGQVQPSQVYFSGNVRGEMAMKTESDVGSAVAFQFRVINLGKRLTELGTATLQIEWPKSTKYEKWLLYLMKISSPGVERIRCTPNEENLLNLVGKYSQRFSIRTLKYFICALGGLDRNALITLNSRLWNSTFIEDYPKFHHVEVVVKASLHVGNATTNTMLKNPETTVKLTVFPERRSAQYGGVPWWIIVLSILLGLLLLALLAFLLWKCGFFNRAKYEDKVPSYSAVRIRREERAVHSAKDNWGNLETKPWMTTWHDKEHYS</sequence>
<keyword evidence="10 13" id="KW-0675">Receptor</keyword>
<dbReference type="GO" id="GO:0050900">
    <property type="term" value="P:leukocyte migration"/>
    <property type="evidence" value="ECO:0007669"/>
    <property type="project" value="TreeGrafter"/>
</dbReference>
<evidence type="ECO:0000256" key="2">
    <source>
        <dbReference type="ARBA" id="ARBA00008054"/>
    </source>
</evidence>
<evidence type="ECO:0000313" key="19">
    <source>
        <dbReference type="Proteomes" id="UP000261500"/>
    </source>
</evidence>
<dbReference type="GO" id="GO:0005178">
    <property type="term" value="F:integrin binding"/>
    <property type="evidence" value="ECO:0007669"/>
    <property type="project" value="TreeGrafter"/>
</dbReference>
<dbReference type="Pfam" id="PF01839">
    <property type="entry name" value="FG-GAP"/>
    <property type="match status" value="2"/>
</dbReference>
<dbReference type="GO" id="GO:0009897">
    <property type="term" value="C:external side of plasma membrane"/>
    <property type="evidence" value="ECO:0007669"/>
    <property type="project" value="TreeGrafter"/>
</dbReference>
<evidence type="ECO:0000256" key="3">
    <source>
        <dbReference type="ARBA" id="ARBA00022692"/>
    </source>
</evidence>
<dbReference type="Gene3D" id="1.20.5.930">
    <property type="entry name" value="Bicelle-embedded integrin alpha(iib) transmembrane segment"/>
    <property type="match status" value="1"/>
</dbReference>
<dbReference type="InterPro" id="IPR048286">
    <property type="entry name" value="Integrin_alpha_Ig-like_3"/>
</dbReference>
<evidence type="ECO:0000256" key="14">
    <source>
        <dbReference type="SAM" id="MobiDB-lite"/>
    </source>
</evidence>
<evidence type="ECO:0000256" key="6">
    <source>
        <dbReference type="ARBA" id="ARBA00022889"/>
    </source>
</evidence>
<dbReference type="GO" id="GO:0007229">
    <property type="term" value="P:integrin-mediated signaling pathway"/>
    <property type="evidence" value="ECO:0007669"/>
    <property type="project" value="UniProtKB-KW"/>
</dbReference>
<comment type="similarity">
    <text evidence="2 13">Belongs to the integrin alpha chain family.</text>
</comment>
<dbReference type="PRINTS" id="PR01185">
    <property type="entry name" value="INTEGRINA"/>
</dbReference>
<dbReference type="SMART" id="SM00191">
    <property type="entry name" value="Int_alpha"/>
    <property type="match status" value="5"/>
</dbReference>
<feature type="repeat" description="FG-GAP" evidence="12">
    <location>
        <begin position="294"/>
        <end position="355"/>
    </location>
</feature>
<dbReference type="SUPFAM" id="SSF69318">
    <property type="entry name" value="Integrin alpha N-terminal domain"/>
    <property type="match status" value="1"/>
</dbReference>
<keyword evidence="9 13" id="KW-0472">Membrane</keyword>
<evidence type="ECO:0000256" key="10">
    <source>
        <dbReference type="ARBA" id="ARBA00023170"/>
    </source>
</evidence>
<evidence type="ECO:0000256" key="1">
    <source>
        <dbReference type="ARBA" id="ARBA00004479"/>
    </source>
</evidence>
<evidence type="ECO:0000256" key="12">
    <source>
        <dbReference type="PROSITE-ProRule" id="PRU00803"/>
    </source>
</evidence>
<accession>A0A3B3UEC1</accession>
<dbReference type="AlphaFoldDB" id="A0A3B3UEC1"/>
<dbReference type="PANTHER" id="PTHR23220:SF9">
    <property type="entry name" value="INTEGRIN ALPHA-6"/>
    <property type="match status" value="1"/>
</dbReference>
<evidence type="ECO:0000256" key="8">
    <source>
        <dbReference type="ARBA" id="ARBA00023037"/>
    </source>
</evidence>
<dbReference type="GeneTree" id="ENSGT00940000155353"/>
<dbReference type="STRING" id="48699.ENSPLAP00000011710"/>
<dbReference type="Pfam" id="PF08441">
    <property type="entry name" value="Integrin_A_Ig_1"/>
    <property type="match status" value="1"/>
</dbReference>
<comment type="subcellular location">
    <subcellularLocation>
        <location evidence="1 13">Membrane</location>
        <topology evidence="1 13">Single-pass type I membrane protein</topology>
    </subcellularLocation>
</comment>
<organism evidence="18 19">
    <name type="scientific">Poecilia latipinna</name>
    <name type="common">sailfin molly</name>
    <dbReference type="NCBI Taxonomy" id="48699"/>
    <lineage>
        <taxon>Eukaryota</taxon>
        <taxon>Metazoa</taxon>
        <taxon>Chordata</taxon>
        <taxon>Craniata</taxon>
        <taxon>Vertebrata</taxon>
        <taxon>Euteleostomi</taxon>
        <taxon>Actinopterygii</taxon>
        <taxon>Neopterygii</taxon>
        <taxon>Teleostei</taxon>
        <taxon>Neoteleostei</taxon>
        <taxon>Acanthomorphata</taxon>
        <taxon>Ovalentaria</taxon>
        <taxon>Atherinomorphae</taxon>
        <taxon>Cyprinodontiformes</taxon>
        <taxon>Poeciliidae</taxon>
        <taxon>Poeciliinae</taxon>
        <taxon>Poecilia</taxon>
    </lineage>
</organism>
<evidence type="ECO:0000259" key="16">
    <source>
        <dbReference type="Pfam" id="PF20805"/>
    </source>
</evidence>
<dbReference type="Gene3D" id="2.60.40.1510">
    <property type="entry name" value="ntegrin, alpha v. Chain A, domain 3"/>
    <property type="match status" value="1"/>
</dbReference>
<dbReference type="Pfam" id="PF20805">
    <property type="entry name" value="Integrin_A_Ig_2"/>
    <property type="match status" value="1"/>
</dbReference>
<dbReference type="Proteomes" id="UP000261500">
    <property type="component" value="Unplaced"/>
</dbReference>
<feature type="domain" description="Integrin alpha third immunoglobulin-like" evidence="17">
    <location>
        <begin position="785"/>
        <end position="878"/>
    </location>
</feature>
<keyword evidence="4 13" id="KW-0732">Signal</keyword>
<dbReference type="Pfam" id="PF20806">
    <property type="entry name" value="Integrin_A_Ig_3"/>
    <property type="match status" value="2"/>
</dbReference>
<dbReference type="PROSITE" id="PS51470">
    <property type="entry name" value="FG_GAP"/>
    <property type="match status" value="5"/>
</dbReference>
<dbReference type="InterPro" id="IPR028994">
    <property type="entry name" value="Integrin_alpha_N"/>
</dbReference>
<evidence type="ECO:0000313" key="18">
    <source>
        <dbReference type="Ensembl" id="ENSPLAP00000011710.1"/>
    </source>
</evidence>